<evidence type="ECO:0000256" key="1">
    <source>
        <dbReference type="SAM" id="Coils"/>
    </source>
</evidence>
<proteinExistence type="predicted"/>
<dbReference type="Pfam" id="PF12532">
    <property type="entry name" value="DUF3732"/>
    <property type="match status" value="1"/>
</dbReference>
<reference evidence="2 3" key="1">
    <citation type="submission" date="2021-02" db="EMBL/GenBank/DDBJ databases">
        <title>FDA dAtabase for Regulatory Grade micrObial Sequences (FDA-ARGOS): Supporting development and validation of Infectious Disease Dx tests.</title>
        <authorList>
            <person name="Sproer C."/>
            <person name="Gronow S."/>
            <person name="Severitt S."/>
            <person name="Schroder I."/>
            <person name="Tallon L."/>
            <person name="Sadzewicz L."/>
            <person name="Zhao X."/>
            <person name="Boylan J."/>
            <person name="Ott S."/>
            <person name="Bowen H."/>
            <person name="Vavikolanu K."/>
            <person name="Mehta A."/>
            <person name="Aluvathingal J."/>
            <person name="Nadendla S."/>
            <person name="Lowell S."/>
            <person name="Myers T."/>
            <person name="Yan Y."/>
            <person name="Sichtig H."/>
        </authorList>
    </citation>
    <scope>NUCLEOTIDE SEQUENCE [LARGE SCALE GENOMIC DNA]</scope>
    <source>
        <strain evidence="2 3">FDAARGOS_1212</strain>
        <plasmid evidence="2 3">unnamed3</plasmid>
    </source>
</reference>
<evidence type="ECO:0000313" key="2">
    <source>
        <dbReference type="EMBL" id="QRV39221.1"/>
    </source>
</evidence>
<dbReference type="InterPro" id="IPR022205">
    <property type="entry name" value="DUF3732"/>
</dbReference>
<sequence>MQLLALALYHQDNRQLPRVLRFRPGRLNILTGESETGKSGVLAIIDFCLGRTKPGLPDNPIDRTVGWYALLVEFQDGGRMVLARPRPAGETTNEAFVRSGDQSLSLPGAGELVANTNAAALRGEVSAHLGIEDFRFQPPAGTARYAFDVSVAQGALFCFQNQDEIAASKTLFHRQTEDGIAQAIKDTLPYFLGAAGPEQALRQHRLGEARREVRAAQRKLDTARRQREVLDTNGITLLRLAENEGLLSDVPAAPDADTVHELLRQALSVPPLAPINSDIGDRRQELNEERRTLRAQLQEFDAALATVDRWQRRSFDFTGELHLQVDRLKTLDLLGPEQDHDTGVCPMCTQRLEHRDPSVQDIVTLTNRLSEELEQAAGVQPVRQEHLRSLQAQRESLAERLKTNGVLLKELMASDEHLVRLQEQHLRAAHLQGRIAQSLAHDRGPTTDISQLRNALASAQDVVSILEEQTANDDIPAETERRLADIAALMTAWARRLKLGQSDEPNEAGISFNKLSLVIRRPEDRLPQERVGSNKNYVGYHLVAHLALHTYLRKHNRPVPSFLALDQPTQAFFPSKPRDASTHPDADWATVTEYFRLLHDVTKLNKGKLQIIVCDHANLPDDWFQAALIDNWRPDEAGTRNALIPPHWLS</sequence>
<geneLocation type="plasmid" evidence="2 3">
    <name>unnamed3</name>
</geneLocation>
<dbReference type="InterPro" id="IPR027417">
    <property type="entry name" value="P-loop_NTPase"/>
</dbReference>
<keyword evidence="1" id="KW-0175">Coiled coil</keyword>
<dbReference type="AlphaFoldDB" id="A0ABD7D860"/>
<keyword evidence="2" id="KW-0614">Plasmid</keyword>
<dbReference type="RefSeq" id="WP_205030216.1">
    <property type="nucleotide sequence ID" value="NZ_CP070247.1"/>
</dbReference>
<feature type="coiled-coil region" evidence="1">
    <location>
        <begin position="276"/>
        <end position="303"/>
    </location>
</feature>
<name>A0ABD7D860_9ACTN</name>
<organism evidence="2 3">
    <name type="scientific">Streptomyces californicus</name>
    <dbReference type="NCBI Taxonomy" id="67351"/>
    <lineage>
        <taxon>Bacteria</taxon>
        <taxon>Bacillati</taxon>
        <taxon>Actinomycetota</taxon>
        <taxon>Actinomycetes</taxon>
        <taxon>Kitasatosporales</taxon>
        <taxon>Streptomycetaceae</taxon>
        <taxon>Streptomyces</taxon>
    </lineage>
</organism>
<evidence type="ECO:0000313" key="3">
    <source>
        <dbReference type="Proteomes" id="UP000623926"/>
    </source>
</evidence>
<protein>
    <submittedName>
        <fullName evidence="2">DUF3732 domain-containing protein</fullName>
    </submittedName>
</protein>
<dbReference type="EMBL" id="CP070247">
    <property type="protein sequence ID" value="QRV39221.1"/>
    <property type="molecule type" value="Genomic_DNA"/>
</dbReference>
<accession>A0ABD7D860</accession>
<dbReference type="Proteomes" id="UP000623926">
    <property type="component" value="Plasmid unnamed3"/>
</dbReference>
<dbReference type="Gene3D" id="3.40.50.300">
    <property type="entry name" value="P-loop containing nucleotide triphosphate hydrolases"/>
    <property type="match status" value="1"/>
</dbReference>
<feature type="coiled-coil region" evidence="1">
    <location>
        <begin position="206"/>
        <end position="233"/>
    </location>
</feature>
<gene>
    <name evidence="2" type="ORF">I6J42_34710</name>
</gene>